<name>A0A5C6YPY2_9FLAO</name>
<comment type="caution">
    <text evidence="5">The sequence shown here is derived from an EMBL/GenBank/DDBJ whole genome shotgun (WGS) entry which is preliminary data.</text>
</comment>
<dbReference type="RefSeq" id="WP_111815626.1">
    <property type="nucleotide sequence ID" value="NZ_CBCRZQ010000004.1"/>
</dbReference>
<evidence type="ECO:0000259" key="4">
    <source>
        <dbReference type="Pfam" id="PF25990"/>
    </source>
</evidence>
<keyword evidence="6" id="KW-1185">Reference proteome</keyword>
<dbReference type="OrthoDB" id="9778236at2"/>
<dbReference type="Pfam" id="PF25990">
    <property type="entry name" value="Beta-barrel_YknX"/>
    <property type="match status" value="1"/>
</dbReference>
<reference evidence="5 6" key="1">
    <citation type="submission" date="2019-08" db="EMBL/GenBank/DDBJ databases">
        <title>Genome of Aequorivita lipolytica Y10-2 (type strain).</title>
        <authorList>
            <person name="Bowman J.P."/>
        </authorList>
    </citation>
    <scope>NUCLEOTIDE SEQUENCE [LARGE SCALE GENOMIC DNA]</scope>
    <source>
        <strain evidence="5 6">Y10-2</strain>
    </source>
</reference>
<dbReference type="GO" id="GO:0030313">
    <property type="term" value="C:cell envelope"/>
    <property type="evidence" value="ECO:0007669"/>
    <property type="project" value="UniProtKB-SubCell"/>
</dbReference>
<organism evidence="5 6">
    <name type="scientific">Aequorivita lipolytica</name>
    <dbReference type="NCBI Taxonomy" id="153267"/>
    <lineage>
        <taxon>Bacteria</taxon>
        <taxon>Pseudomonadati</taxon>
        <taxon>Bacteroidota</taxon>
        <taxon>Flavobacteriia</taxon>
        <taxon>Flavobacteriales</taxon>
        <taxon>Flavobacteriaceae</taxon>
        <taxon>Aequorivita</taxon>
    </lineage>
</organism>
<dbReference type="EMBL" id="VORU01000004">
    <property type="protein sequence ID" value="TXD69529.1"/>
    <property type="molecule type" value="Genomic_DNA"/>
</dbReference>
<evidence type="ECO:0000313" key="6">
    <source>
        <dbReference type="Proteomes" id="UP000321945"/>
    </source>
</evidence>
<dbReference type="PROSITE" id="PS51257">
    <property type="entry name" value="PROKAR_LIPOPROTEIN"/>
    <property type="match status" value="1"/>
</dbReference>
<dbReference type="PANTHER" id="PTHR32347:SF23">
    <property type="entry name" value="BLL5650 PROTEIN"/>
    <property type="match status" value="1"/>
</dbReference>
<dbReference type="InterPro" id="IPR058636">
    <property type="entry name" value="Beta-barrel_YknX"/>
</dbReference>
<evidence type="ECO:0000313" key="5">
    <source>
        <dbReference type="EMBL" id="TXD69529.1"/>
    </source>
</evidence>
<gene>
    <name evidence="5" type="ORF">ESV24_06745</name>
</gene>
<dbReference type="PANTHER" id="PTHR32347">
    <property type="entry name" value="EFFLUX SYSTEM COMPONENT YKNX-RELATED"/>
    <property type="match status" value="1"/>
</dbReference>
<comment type="subcellular location">
    <subcellularLocation>
        <location evidence="1">Cell envelope</location>
    </subcellularLocation>
</comment>
<protein>
    <submittedName>
        <fullName evidence="5">HlyD family efflux transporter periplasmic adaptor subunit</fullName>
    </submittedName>
</protein>
<accession>A0A5C6YPY2</accession>
<dbReference type="SUPFAM" id="SSF111369">
    <property type="entry name" value="HlyD-like secretion proteins"/>
    <property type="match status" value="1"/>
</dbReference>
<evidence type="ECO:0000256" key="1">
    <source>
        <dbReference type="ARBA" id="ARBA00004196"/>
    </source>
</evidence>
<feature type="domain" description="YknX-like beta-barrel" evidence="4">
    <location>
        <begin position="213"/>
        <end position="290"/>
    </location>
</feature>
<evidence type="ECO:0000256" key="2">
    <source>
        <dbReference type="ARBA" id="ARBA00023054"/>
    </source>
</evidence>
<dbReference type="Gene3D" id="2.40.30.170">
    <property type="match status" value="1"/>
</dbReference>
<dbReference type="InterPro" id="IPR050465">
    <property type="entry name" value="UPF0194_transport"/>
</dbReference>
<proteinExistence type="predicted"/>
<dbReference type="AlphaFoldDB" id="A0A5C6YPY2"/>
<feature type="coiled-coil region" evidence="3">
    <location>
        <begin position="96"/>
        <end position="147"/>
    </location>
</feature>
<evidence type="ECO:0000256" key="3">
    <source>
        <dbReference type="SAM" id="Coils"/>
    </source>
</evidence>
<sequence length="294" mass="32396">MKKPHIIIATFLLGSLLSCSNDEKADGYGNFEATEITISSEANGKLEFLNLEEGQILEKGALVGLVDTLQLHLSKLQLLASKETVASKSGGVWSQVSVLNQQLQTAKTEQQRVQNMFSENAATQRQVDQANSQVDVLKKQIQNVETQNAPIVNEVKSIDAKAAQIEEQISKSKITNPLRGTVLTQFAEPGEIVSFGKPLYKIANLEEMTLRVYVSETQLPNIKIGQEVTVKIDSGEEMKNYKGTISWISASAEFTPKIIQTKEERVNLVYAVKISVINDGSLKIGMPAEMWISE</sequence>
<keyword evidence="2 3" id="KW-0175">Coiled coil</keyword>
<dbReference type="Proteomes" id="UP000321945">
    <property type="component" value="Unassembled WGS sequence"/>
</dbReference>